<dbReference type="AlphaFoldDB" id="A0A2T0FCS2"/>
<dbReference type="GO" id="GO:0043021">
    <property type="term" value="F:ribonucleoprotein complex binding"/>
    <property type="evidence" value="ECO:0007669"/>
    <property type="project" value="TreeGrafter"/>
</dbReference>
<dbReference type="OrthoDB" id="2194681at2759"/>
<reference evidence="5 6" key="1">
    <citation type="submission" date="2017-04" db="EMBL/GenBank/DDBJ databases">
        <title>Genome sequencing of [Candida] sorbophila.</title>
        <authorList>
            <person name="Ahn J.O."/>
        </authorList>
    </citation>
    <scope>NUCLEOTIDE SEQUENCE [LARGE SCALE GENOMIC DNA]</scope>
    <source>
        <strain evidence="5 6">DS02</strain>
    </source>
</reference>
<dbReference type="PANTHER" id="PTHR45696:SF10">
    <property type="entry name" value="LARGE RIBOSOMAL SUBUNIT PROTEIN P1"/>
    <property type="match status" value="1"/>
</dbReference>
<dbReference type="HAMAP" id="MF_01478">
    <property type="entry name" value="Ribosomal_L12_arch"/>
    <property type="match status" value="1"/>
</dbReference>
<comment type="similarity">
    <text evidence="1">Belongs to the eukaryotic ribosomal protein P1/P2 family.</text>
</comment>
<evidence type="ECO:0000313" key="5">
    <source>
        <dbReference type="EMBL" id="PRT52796.1"/>
    </source>
</evidence>
<dbReference type="GO" id="GO:0006414">
    <property type="term" value="P:translational elongation"/>
    <property type="evidence" value="ECO:0007669"/>
    <property type="project" value="InterPro"/>
</dbReference>
<feature type="region of interest" description="Disordered" evidence="4">
    <location>
        <begin position="83"/>
        <end position="108"/>
    </location>
</feature>
<evidence type="ECO:0000256" key="2">
    <source>
        <dbReference type="ARBA" id="ARBA00022980"/>
    </source>
</evidence>
<keyword evidence="2 5" id="KW-0689">Ribosomal protein</keyword>
<dbReference type="FunFam" id="1.10.10.1410:FF:000002">
    <property type="entry name" value="60S acidic ribosomal protein P2"/>
    <property type="match status" value="1"/>
</dbReference>
<comment type="caution">
    <text evidence="5">The sequence shown here is derived from an EMBL/GenBank/DDBJ whole genome shotgun (WGS) entry which is preliminary data.</text>
</comment>
<keyword evidence="3" id="KW-0687">Ribonucleoprotein</keyword>
<evidence type="ECO:0000256" key="1">
    <source>
        <dbReference type="ARBA" id="ARBA00005436"/>
    </source>
</evidence>
<dbReference type="CDD" id="cd05831">
    <property type="entry name" value="Ribosomal_P1"/>
    <property type="match status" value="1"/>
</dbReference>
<keyword evidence="6" id="KW-1185">Reference proteome</keyword>
<evidence type="ECO:0000256" key="3">
    <source>
        <dbReference type="ARBA" id="ARBA00023274"/>
    </source>
</evidence>
<dbReference type="InterPro" id="IPR038716">
    <property type="entry name" value="P1/P2_N_sf"/>
</dbReference>
<gene>
    <name evidence="5" type="ORF">B9G98_00416</name>
</gene>
<dbReference type="Pfam" id="PF00428">
    <property type="entry name" value="Ribosomal_60s"/>
    <property type="match status" value="1"/>
</dbReference>
<accession>A0A2T0FCS2</accession>
<name>A0A2T0FCS2_9ASCO</name>
<dbReference type="GeneID" id="36514165"/>
<organism evidence="5 6">
    <name type="scientific">Wickerhamiella sorbophila</name>
    <dbReference type="NCBI Taxonomy" id="45607"/>
    <lineage>
        <taxon>Eukaryota</taxon>
        <taxon>Fungi</taxon>
        <taxon>Dikarya</taxon>
        <taxon>Ascomycota</taxon>
        <taxon>Saccharomycotina</taxon>
        <taxon>Dipodascomycetes</taxon>
        <taxon>Dipodascales</taxon>
        <taxon>Trichomonascaceae</taxon>
        <taxon>Wickerhamiella</taxon>
    </lineage>
</organism>
<dbReference type="GO" id="GO:0003735">
    <property type="term" value="F:structural constituent of ribosome"/>
    <property type="evidence" value="ECO:0007669"/>
    <property type="project" value="InterPro"/>
</dbReference>
<dbReference type="EMBL" id="NDIQ01000001">
    <property type="protein sequence ID" value="PRT52796.1"/>
    <property type="molecule type" value="Genomic_DNA"/>
</dbReference>
<dbReference type="InterPro" id="IPR027534">
    <property type="entry name" value="Ribosomal_P1/P2"/>
</dbReference>
<protein>
    <submittedName>
        <fullName evidence="5">60S acidic ribosomal protein P1</fullName>
    </submittedName>
</protein>
<sequence>MSNLAVSYAAVILADSDLEITADKLIALTEAAKIEGVEPIFAQLYAKAIGSVNTKELLTAFASAASAGPVAGGAVAAAGGAGAAAEAEAEPEKEEEESDGDMGMGLFD</sequence>
<dbReference type="PANTHER" id="PTHR45696">
    <property type="entry name" value="60S ACIDIC RIBOSOMAL PROTEIN P1"/>
    <property type="match status" value="1"/>
</dbReference>
<dbReference type="Proteomes" id="UP000238350">
    <property type="component" value="Unassembled WGS sequence"/>
</dbReference>
<feature type="compositionally biased region" description="Acidic residues" evidence="4">
    <location>
        <begin position="87"/>
        <end position="100"/>
    </location>
</feature>
<evidence type="ECO:0000256" key="4">
    <source>
        <dbReference type="SAM" id="MobiDB-lite"/>
    </source>
</evidence>
<evidence type="ECO:0000313" key="6">
    <source>
        <dbReference type="Proteomes" id="UP000238350"/>
    </source>
</evidence>
<dbReference type="GO" id="GO:0022625">
    <property type="term" value="C:cytosolic large ribosomal subunit"/>
    <property type="evidence" value="ECO:0007669"/>
    <property type="project" value="TreeGrafter"/>
</dbReference>
<dbReference type="Gene3D" id="1.10.10.1410">
    <property type="match status" value="1"/>
</dbReference>
<dbReference type="STRING" id="45607.A0A2T0FCS2"/>
<proteinExistence type="inferred from homology"/>
<dbReference type="GO" id="GO:0030295">
    <property type="term" value="F:protein kinase activator activity"/>
    <property type="evidence" value="ECO:0007669"/>
    <property type="project" value="TreeGrafter"/>
</dbReference>
<dbReference type="GO" id="GO:0002181">
    <property type="term" value="P:cytoplasmic translation"/>
    <property type="evidence" value="ECO:0007669"/>
    <property type="project" value="TreeGrafter"/>
</dbReference>
<dbReference type="RefSeq" id="XP_024662742.1">
    <property type="nucleotide sequence ID" value="XM_024806974.1"/>
</dbReference>